<proteinExistence type="predicted"/>
<dbReference type="AlphaFoldDB" id="I4LTY8"/>
<dbReference type="EMBL" id="ADER01000027">
    <property type="protein sequence ID" value="EIK80428.1"/>
    <property type="molecule type" value="Genomic_DNA"/>
</dbReference>
<reference evidence="1 2" key="1">
    <citation type="journal article" date="2012" name="J. Bacteriol.">
        <title>Comparative Genomic Analyses of 17 Clinical Isolates of Gardnerella vaginalis Provide Evidence of Multiple Genetically Isolated Clades Consistent with Subspeciation into Genovars.</title>
        <authorList>
            <person name="Ahmed A."/>
            <person name="Earl J."/>
            <person name="Retchless A."/>
            <person name="Hillier S."/>
            <person name="Rabe L."/>
            <person name="Cherpes T."/>
            <person name="Powell E."/>
            <person name="Janto B."/>
            <person name="Eutsey R."/>
            <person name="Hiller N.L."/>
            <person name="Boissy R."/>
            <person name="Dahlgreen M."/>
            <person name="Hall B."/>
            <person name="Costerton J."/>
            <person name="Post J.C."/>
            <person name="Hu F."/>
            <person name="Ehrlich G."/>
        </authorList>
    </citation>
    <scope>NUCLEOTIDE SEQUENCE [LARGE SCALE GENOMIC DNA]</scope>
    <source>
        <strain evidence="1 2">1400E</strain>
    </source>
</reference>
<evidence type="ECO:0000313" key="1">
    <source>
        <dbReference type="EMBL" id="EIK80428.1"/>
    </source>
</evidence>
<comment type="caution">
    <text evidence="1">The sequence shown here is derived from an EMBL/GenBank/DDBJ whole genome shotgun (WGS) entry which is preliminary data.</text>
</comment>
<gene>
    <name evidence="1" type="ORF">CGSMWGv1400E_05837</name>
</gene>
<name>I4LTY8_GARVA</name>
<accession>I4LTY8</accession>
<dbReference type="PATRIC" id="fig|698956.3.peg.1140"/>
<protein>
    <submittedName>
        <fullName evidence="1">Uncharacterized protein</fullName>
    </submittedName>
</protein>
<evidence type="ECO:0000313" key="2">
    <source>
        <dbReference type="Proteomes" id="UP000004884"/>
    </source>
</evidence>
<organism evidence="1 2">
    <name type="scientific">Gardnerella vaginalis 1400E</name>
    <dbReference type="NCBI Taxonomy" id="698956"/>
    <lineage>
        <taxon>Bacteria</taxon>
        <taxon>Bacillati</taxon>
        <taxon>Actinomycetota</taxon>
        <taxon>Actinomycetes</taxon>
        <taxon>Bifidobacteriales</taxon>
        <taxon>Bifidobacteriaceae</taxon>
        <taxon>Gardnerella</taxon>
    </lineage>
</organism>
<dbReference type="Proteomes" id="UP000004884">
    <property type="component" value="Unassembled WGS sequence"/>
</dbReference>
<sequence length="40" mass="4594">MPVLNISVINLRGKICGRLYEKRESTGIMAILLERNEEYA</sequence>
<dbReference type="RefSeq" id="WP_004125656.1">
    <property type="nucleotide sequence ID" value="NZ_ADER01000027.1"/>
</dbReference>